<evidence type="ECO:0000256" key="5">
    <source>
        <dbReference type="ARBA" id="ARBA00023125"/>
    </source>
</evidence>
<evidence type="ECO:0000256" key="2">
    <source>
        <dbReference type="ARBA" id="ARBA00022553"/>
    </source>
</evidence>
<dbReference type="Pfam" id="PF00072">
    <property type="entry name" value="Response_reg"/>
    <property type="match status" value="1"/>
</dbReference>
<feature type="DNA-binding region" description="OmpR/PhoB-type" evidence="9">
    <location>
        <begin position="158"/>
        <end position="257"/>
    </location>
</feature>
<dbReference type="FunFam" id="1.10.10.10:FF:000018">
    <property type="entry name" value="DNA-binding response regulator ResD"/>
    <property type="match status" value="1"/>
</dbReference>
<keyword evidence="3" id="KW-0902">Two-component regulatory system</keyword>
<keyword evidence="2 8" id="KW-0597">Phosphoprotein</keyword>
<dbReference type="GO" id="GO:0032993">
    <property type="term" value="C:protein-DNA complex"/>
    <property type="evidence" value="ECO:0007669"/>
    <property type="project" value="TreeGrafter"/>
</dbReference>
<keyword evidence="6" id="KW-0804">Transcription</keyword>
<dbReference type="SMART" id="SM00448">
    <property type="entry name" value="REC"/>
    <property type="match status" value="1"/>
</dbReference>
<feature type="modified residue" description="4-aspartylphosphate" evidence="8">
    <location>
        <position position="81"/>
    </location>
</feature>
<evidence type="ECO:0000313" key="13">
    <source>
        <dbReference type="Proteomes" id="UP000469440"/>
    </source>
</evidence>
<dbReference type="SMART" id="SM00862">
    <property type="entry name" value="Trans_reg_C"/>
    <property type="match status" value="1"/>
</dbReference>
<evidence type="ECO:0000256" key="4">
    <source>
        <dbReference type="ARBA" id="ARBA00023015"/>
    </source>
</evidence>
<dbReference type="FunFam" id="3.40.50.2300:FF:000001">
    <property type="entry name" value="DNA-binding response regulator PhoB"/>
    <property type="match status" value="1"/>
</dbReference>
<keyword evidence="4" id="KW-0805">Transcription regulation</keyword>
<proteinExistence type="predicted"/>
<evidence type="ECO:0000259" key="10">
    <source>
        <dbReference type="PROSITE" id="PS50110"/>
    </source>
</evidence>
<dbReference type="AlphaFoldDB" id="A0A6N8I1Y6"/>
<comment type="function">
    <text evidence="7">May play the central regulatory role in sporulation. It may be an element of the effector pathway responsible for the activation of sporulation genes in response to nutritional stress. Spo0A may act in concert with spo0H (a sigma factor) to control the expression of some genes that are critical to the sporulation process.</text>
</comment>
<dbReference type="InterPro" id="IPR001789">
    <property type="entry name" value="Sig_transdc_resp-reg_receiver"/>
</dbReference>
<dbReference type="InterPro" id="IPR011006">
    <property type="entry name" value="CheY-like_superfamily"/>
</dbReference>
<name>A0A6N8I1Y6_9FIRM</name>
<comment type="caution">
    <text evidence="12">The sequence shown here is derived from an EMBL/GenBank/DDBJ whole genome shotgun (WGS) entry which is preliminary data.</text>
</comment>
<dbReference type="Gene3D" id="3.40.50.2300">
    <property type="match status" value="1"/>
</dbReference>
<evidence type="ECO:0000256" key="1">
    <source>
        <dbReference type="ARBA" id="ARBA00018672"/>
    </source>
</evidence>
<dbReference type="Gene3D" id="1.10.10.10">
    <property type="entry name" value="Winged helix-like DNA-binding domain superfamily/Winged helix DNA-binding domain"/>
    <property type="match status" value="1"/>
</dbReference>
<dbReference type="GO" id="GO:0000156">
    <property type="term" value="F:phosphorelay response regulator activity"/>
    <property type="evidence" value="ECO:0007669"/>
    <property type="project" value="TreeGrafter"/>
</dbReference>
<keyword evidence="5 9" id="KW-0238">DNA-binding</keyword>
<organism evidence="12 13">
    <name type="scientific">Caproicibacter fermentans</name>
    <dbReference type="NCBI Taxonomy" id="2576756"/>
    <lineage>
        <taxon>Bacteria</taxon>
        <taxon>Bacillati</taxon>
        <taxon>Bacillota</taxon>
        <taxon>Clostridia</taxon>
        <taxon>Eubacteriales</taxon>
        <taxon>Acutalibacteraceae</taxon>
        <taxon>Caproicibacter</taxon>
    </lineage>
</organism>
<dbReference type="SUPFAM" id="SSF46894">
    <property type="entry name" value="C-terminal effector domain of the bipartite response regulators"/>
    <property type="match status" value="1"/>
</dbReference>
<dbReference type="PROSITE" id="PS51755">
    <property type="entry name" value="OMPR_PHOB"/>
    <property type="match status" value="1"/>
</dbReference>
<dbReference type="PANTHER" id="PTHR48111">
    <property type="entry name" value="REGULATOR OF RPOS"/>
    <property type="match status" value="1"/>
</dbReference>
<protein>
    <recommendedName>
        <fullName evidence="1">Stage 0 sporulation protein A homolog</fullName>
    </recommendedName>
</protein>
<evidence type="ECO:0000256" key="3">
    <source>
        <dbReference type="ARBA" id="ARBA00023012"/>
    </source>
</evidence>
<dbReference type="EMBL" id="VWXL01000072">
    <property type="protein sequence ID" value="MVB11757.1"/>
    <property type="molecule type" value="Genomic_DNA"/>
</dbReference>
<dbReference type="InterPro" id="IPR036388">
    <property type="entry name" value="WH-like_DNA-bd_sf"/>
</dbReference>
<dbReference type="SUPFAM" id="SSF52172">
    <property type="entry name" value="CheY-like"/>
    <property type="match status" value="1"/>
</dbReference>
<evidence type="ECO:0000256" key="8">
    <source>
        <dbReference type="PROSITE-ProRule" id="PRU00169"/>
    </source>
</evidence>
<dbReference type="GO" id="GO:0000976">
    <property type="term" value="F:transcription cis-regulatory region binding"/>
    <property type="evidence" value="ECO:0007669"/>
    <property type="project" value="TreeGrafter"/>
</dbReference>
<evidence type="ECO:0000256" key="9">
    <source>
        <dbReference type="PROSITE-ProRule" id="PRU01091"/>
    </source>
</evidence>
<feature type="domain" description="OmpR/PhoB-type" evidence="11">
    <location>
        <begin position="158"/>
        <end position="257"/>
    </location>
</feature>
<dbReference type="PROSITE" id="PS50110">
    <property type="entry name" value="RESPONSE_REGULATORY"/>
    <property type="match status" value="1"/>
</dbReference>
<evidence type="ECO:0000256" key="7">
    <source>
        <dbReference type="ARBA" id="ARBA00024867"/>
    </source>
</evidence>
<keyword evidence="13" id="KW-1185">Reference proteome</keyword>
<dbReference type="InterPro" id="IPR039420">
    <property type="entry name" value="WalR-like"/>
</dbReference>
<dbReference type="Gene3D" id="6.10.250.690">
    <property type="match status" value="1"/>
</dbReference>
<dbReference type="CDD" id="cd00383">
    <property type="entry name" value="trans_reg_C"/>
    <property type="match status" value="1"/>
</dbReference>
<evidence type="ECO:0000313" key="12">
    <source>
        <dbReference type="EMBL" id="MVB11757.1"/>
    </source>
</evidence>
<dbReference type="GO" id="GO:0006355">
    <property type="term" value="P:regulation of DNA-templated transcription"/>
    <property type="evidence" value="ECO:0007669"/>
    <property type="project" value="InterPro"/>
</dbReference>
<evidence type="ECO:0000259" key="11">
    <source>
        <dbReference type="PROSITE" id="PS51755"/>
    </source>
</evidence>
<dbReference type="GO" id="GO:0005829">
    <property type="term" value="C:cytosol"/>
    <property type="evidence" value="ECO:0007669"/>
    <property type="project" value="TreeGrafter"/>
</dbReference>
<dbReference type="PANTHER" id="PTHR48111:SF1">
    <property type="entry name" value="TWO-COMPONENT RESPONSE REGULATOR ORR33"/>
    <property type="match status" value="1"/>
</dbReference>
<reference evidence="12 13" key="1">
    <citation type="submission" date="2019-09" db="EMBL/GenBank/DDBJ databases">
        <title>Genome sequence of Clostridium sp. EA1.</title>
        <authorList>
            <person name="Poehlein A."/>
            <person name="Bengelsdorf F.R."/>
            <person name="Daniel R."/>
        </authorList>
    </citation>
    <scope>NUCLEOTIDE SEQUENCE [LARGE SCALE GENOMIC DNA]</scope>
    <source>
        <strain evidence="12 13">EA1</strain>
    </source>
</reference>
<dbReference type="Pfam" id="PF00486">
    <property type="entry name" value="Trans_reg_C"/>
    <property type="match status" value="1"/>
</dbReference>
<sequence>MHGRYQKMQKSLLLQEESHKAINDRGRKMQNNILIIDDDMGLCQLLKKCVEKERLIADLAYTGTAGLDMAAKGSYQLIVLDVMLPGMDGFQVLEKIREMSAVPVLMLTAKAANTDKVNGLRSGADDYLTKPFDVEEFIARVLSLIRRYTTFNGSDKESHLLSFQKLTIDLDARIVHIGDSQVELHAKEFDILCYLARNQGRILTKQQIYEEIWQEPYAYDDNNIMGYISKLRKQIESDPNNPTYIQTVKGVGYRFSQSNGMKSRG</sequence>
<dbReference type="InterPro" id="IPR001867">
    <property type="entry name" value="OmpR/PhoB-type_DNA-bd"/>
</dbReference>
<dbReference type="Proteomes" id="UP000469440">
    <property type="component" value="Unassembled WGS sequence"/>
</dbReference>
<gene>
    <name evidence="12" type="primary">regX3_4</name>
    <name evidence="12" type="ORF">CAFE_24820</name>
</gene>
<dbReference type="InterPro" id="IPR016032">
    <property type="entry name" value="Sig_transdc_resp-reg_C-effctor"/>
</dbReference>
<feature type="domain" description="Response regulatory" evidence="10">
    <location>
        <begin position="32"/>
        <end position="145"/>
    </location>
</feature>
<evidence type="ECO:0000256" key="6">
    <source>
        <dbReference type="ARBA" id="ARBA00023163"/>
    </source>
</evidence>
<accession>A0A6N8I1Y6</accession>